<accession>A0A2P5DSP4</accession>
<feature type="compositionally biased region" description="Pro residues" evidence="1">
    <location>
        <begin position="45"/>
        <end position="61"/>
    </location>
</feature>
<dbReference type="Proteomes" id="UP000237105">
    <property type="component" value="Unassembled WGS sequence"/>
</dbReference>
<gene>
    <name evidence="2" type="ORF">PanWU01x14_037320</name>
</gene>
<keyword evidence="3" id="KW-1185">Reference proteome</keyword>
<evidence type="ECO:0000313" key="3">
    <source>
        <dbReference type="Proteomes" id="UP000237105"/>
    </source>
</evidence>
<feature type="region of interest" description="Disordered" evidence="1">
    <location>
        <begin position="1"/>
        <end position="76"/>
    </location>
</feature>
<reference evidence="3" key="1">
    <citation type="submission" date="2016-06" db="EMBL/GenBank/DDBJ databases">
        <title>Parallel loss of symbiosis genes in relatives of nitrogen-fixing non-legume Parasponia.</title>
        <authorList>
            <person name="Van Velzen R."/>
            <person name="Holmer R."/>
            <person name="Bu F."/>
            <person name="Rutten L."/>
            <person name="Van Zeijl A."/>
            <person name="Liu W."/>
            <person name="Santuari L."/>
            <person name="Cao Q."/>
            <person name="Sharma T."/>
            <person name="Shen D."/>
            <person name="Roswanjaya Y."/>
            <person name="Wardhani T."/>
            <person name="Kalhor M.S."/>
            <person name="Jansen J."/>
            <person name="Van den Hoogen J."/>
            <person name="Gungor B."/>
            <person name="Hartog M."/>
            <person name="Hontelez J."/>
            <person name="Verver J."/>
            <person name="Yang W.-C."/>
            <person name="Schijlen E."/>
            <person name="Repin R."/>
            <person name="Schilthuizen M."/>
            <person name="Schranz E."/>
            <person name="Heidstra R."/>
            <person name="Miyata K."/>
            <person name="Fedorova E."/>
            <person name="Kohlen W."/>
            <person name="Bisseling T."/>
            <person name="Smit S."/>
            <person name="Geurts R."/>
        </authorList>
    </citation>
    <scope>NUCLEOTIDE SEQUENCE [LARGE SCALE GENOMIC DNA]</scope>
    <source>
        <strain evidence="3">cv. WU1-14</strain>
    </source>
</reference>
<protein>
    <submittedName>
        <fullName evidence="2">Uncharacterized protein</fullName>
    </submittedName>
</protein>
<evidence type="ECO:0000313" key="2">
    <source>
        <dbReference type="EMBL" id="PON76314.1"/>
    </source>
</evidence>
<dbReference type="AlphaFoldDB" id="A0A2P5DSP4"/>
<organism evidence="2 3">
    <name type="scientific">Parasponia andersonii</name>
    <name type="common">Sponia andersonii</name>
    <dbReference type="NCBI Taxonomy" id="3476"/>
    <lineage>
        <taxon>Eukaryota</taxon>
        <taxon>Viridiplantae</taxon>
        <taxon>Streptophyta</taxon>
        <taxon>Embryophyta</taxon>
        <taxon>Tracheophyta</taxon>
        <taxon>Spermatophyta</taxon>
        <taxon>Magnoliopsida</taxon>
        <taxon>eudicotyledons</taxon>
        <taxon>Gunneridae</taxon>
        <taxon>Pentapetalae</taxon>
        <taxon>rosids</taxon>
        <taxon>fabids</taxon>
        <taxon>Rosales</taxon>
        <taxon>Cannabaceae</taxon>
        <taxon>Parasponia</taxon>
    </lineage>
</organism>
<sequence>MASQKKFNFPLSPPPHYHHYQPRSPQLKPPSHPTRLWPHQQSVSPPCPPSRPPPRPHPPPLNTHKKISRGECTTIN</sequence>
<name>A0A2P5DSP4_PARAD</name>
<evidence type="ECO:0000256" key="1">
    <source>
        <dbReference type="SAM" id="MobiDB-lite"/>
    </source>
</evidence>
<comment type="caution">
    <text evidence="2">The sequence shown here is derived from an EMBL/GenBank/DDBJ whole genome shotgun (WGS) entry which is preliminary data.</text>
</comment>
<proteinExistence type="predicted"/>
<dbReference type="EMBL" id="JXTB01000019">
    <property type="protein sequence ID" value="PON76314.1"/>
    <property type="molecule type" value="Genomic_DNA"/>
</dbReference>